<accession>A0ABU3FDC5</accession>
<organism evidence="1 2">
    <name type="scientific">Enterococcus xiangfangensis</name>
    <dbReference type="NCBI Taxonomy" id="1296537"/>
    <lineage>
        <taxon>Bacteria</taxon>
        <taxon>Bacillati</taxon>
        <taxon>Bacillota</taxon>
        <taxon>Bacilli</taxon>
        <taxon>Lactobacillales</taxon>
        <taxon>Enterococcaceae</taxon>
        <taxon>Enterococcus</taxon>
    </lineage>
</organism>
<comment type="caution">
    <text evidence="1">The sequence shown here is derived from an EMBL/GenBank/DDBJ whole genome shotgun (WGS) entry which is preliminary data.</text>
</comment>
<dbReference type="EMBL" id="JARQAJ010000011">
    <property type="protein sequence ID" value="MDT2760661.1"/>
    <property type="molecule type" value="Genomic_DNA"/>
</dbReference>
<dbReference type="Proteomes" id="UP001181046">
    <property type="component" value="Unassembled WGS sequence"/>
</dbReference>
<dbReference type="RefSeq" id="WP_311830514.1">
    <property type="nucleotide sequence ID" value="NZ_JARQAJ010000011.1"/>
</dbReference>
<reference evidence="1" key="1">
    <citation type="submission" date="2023-03" db="EMBL/GenBank/DDBJ databases">
        <authorList>
            <person name="Shen W."/>
            <person name="Cai J."/>
        </authorList>
    </citation>
    <scope>NUCLEOTIDE SEQUENCE</scope>
    <source>
        <strain evidence="1">P66-3</strain>
    </source>
</reference>
<gene>
    <name evidence="1" type="ORF">P7H27_12950</name>
</gene>
<evidence type="ECO:0000313" key="1">
    <source>
        <dbReference type="EMBL" id="MDT2760661.1"/>
    </source>
</evidence>
<sequence>MANNIKDIDKNYVKVKEILSNRYEEVGGYDFYSYIFPNNQNEGEYSDKYEKPNAIYLYKDEGSVAKF</sequence>
<protein>
    <submittedName>
        <fullName evidence="1">Uncharacterized protein</fullName>
    </submittedName>
</protein>
<proteinExistence type="predicted"/>
<evidence type="ECO:0000313" key="2">
    <source>
        <dbReference type="Proteomes" id="UP001181046"/>
    </source>
</evidence>
<keyword evidence="2" id="KW-1185">Reference proteome</keyword>
<name>A0ABU3FDC5_9ENTE</name>